<protein>
    <submittedName>
        <fullName evidence="1">Uncharacterized protein</fullName>
    </submittedName>
</protein>
<proteinExistence type="predicted"/>
<keyword evidence="2" id="KW-1185">Reference proteome</keyword>
<dbReference type="EMBL" id="JBBPBF010000019">
    <property type="protein sequence ID" value="KAK7610244.1"/>
    <property type="molecule type" value="Genomic_DNA"/>
</dbReference>
<sequence>MRRCSFVRCVALSPSYPSGGWCLLGAGRGRWAMALPGRSGWTGWAVVSSRASIGEMVDGVGEDTAECKKAACGGDIRWALLLGAHLSTHPLNHTNHLSKPPPAPPSTTMCHEWTRVWQCNHGATPQEAPTLSLCTLGKLNLADLAACDPNCNPAARDTQMRAACAYIEDVRILQEGWCRRCQEERRRDPKAFEARELCWKDERPGSFL</sequence>
<reference evidence="1 2" key="1">
    <citation type="submission" date="2024-04" db="EMBL/GenBank/DDBJ databases">
        <title>Phyllosticta paracitricarpa is synonymous to the EU quarantine fungus P. citricarpa based on phylogenomic analyses.</title>
        <authorList>
            <consortium name="Lawrence Berkeley National Laboratory"/>
            <person name="Van ingen-buijs V.A."/>
            <person name="Van westerhoven A.C."/>
            <person name="Haridas S."/>
            <person name="Skiadas P."/>
            <person name="Martin F."/>
            <person name="Groenewald J.Z."/>
            <person name="Crous P.W."/>
            <person name="Seidl M.F."/>
        </authorList>
    </citation>
    <scope>NUCLEOTIDE SEQUENCE [LARGE SCALE GENOMIC DNA]</scope>
    <source>
        <strain evidence="1 2">CBS 141358</strain>
    </source>
</reference>
<evidence type="ECO:0000313" key="1">
    <source>
        <dbReference type="EMBL" id="KAK7610244.1"/>
    </source>
</evidence>
<organism evidence="1 2">
    <name type="scientific">Phyllosticta paracitricarpa</name>
    <dbReference type="NCBI Taxonomy" id="2016321"/>
    <lineage>
        <taxon>Eukaryota</taxon>
        <taxon>Fungi</taxon>
        <taxon>Dikarya</taxon>
        <taxon>Ascomycota</taxon>
        <taxon>Pezizomycotina</taxon>
        <taxon>Dothideomycetes</taxon>
        <taxon>Dothideomycetes incertae sedis</taxon>
        <taxon>Botryosphaeriales</taxon>
        <taxon>Phyllostictaceae</taxon>
        <taxon>Phyllosticta</taxon>
    </lineage>
</organism>
<gene>
    <name evidence="1" type="ORF">JOL62DRAFT_128996</name>
</gene>
<name>A0ABR1N5V5_9PEZI</name>
<evidence type="ECO:0000313" key="2">
    <source>
        <dbReference type="Proteomes" id="UP001367316"/>
    </source>
</evidence>
<dbReference type="Proteomes" id="UP001367316">
    <property type="component" value="Unassembled WGS sequence"/>
</dbReference>
<accession>A0ABR1N5V5</accession>
<comment type="caution">
    <text evidence="1">The sequence shown here is derived from an EMBL/GenBank/DDBJ whole genome shotgun (WGS) entry which is preliminary data.</text>
</comment>